<dbReference type="EMBL" id="BEZZ01066369">
    <property type="protein sequence ID" value="GCC41555.1"/>
    <property type="molecule type" value="Genomic_DNA"/>
</dbReference>
<evidence type="ECO:0000313" key="2">
    <source>
        <dbReference type="Proteomes" id="UP000287033"/>
    </source>
</evidence>
<keyword evidence="2" id="KW-1185">Reference proteome</keyword>
<dbReference type="AlphaFoldDB" id="A0A401TG03"/>
<reference evidence="1 2" key="1">
    <citation type="journal article" date="2018" name="Nat. Ecol. Evol.">
        <title>Shark genomes provide insights into elasmobranch evolution and the origin of vertebrates.</title>
        <authorList>
            <person name="Hara Y"/>
            <person name="Yamaguchi K"/>
            <person name="Onimaru K"/>
            <person name="Kadota M"/>
            <person name="Koyanagi M"/>
            <person name="Keeley SD"/>
            <person name="Tatsumi K"/>
            <person name="Tanaka K"/>
            <person name="Motone F"/>
            <person name="Kageyama Y"/>
            <person name="Nozu R"/>
            <person name="Adachi N"/>
            <person name="Nishimura O"/>
            <person name="Nakagawa R"/>
            <person name="Tanegashima C"/>
            <person name="Kiyatake I"/>
            <person name="Matsumoto R"/>
            <person name="Murakumo K"/>
            <person name="Nishida K"/>
            <person name="Terakita A"/>
            <person name="Kuratani S"/>
            <person name="Sato K"/>
            <person name="Hyodo S Kuraku.S."/>
        </authorList>
    </citation>
    <scope>NUCLEOTIDE SEQUENCE [LARGE SCALE GENOMIC DNA]</scope>
</reference>
<name>A0A401TG03_CHIPU</name>
<protein>
    <submittedName>
        <fullName evidence="1">Uncharacterized protein</fullName>
    </submittedName>
</protein>
<accession>A0A401TG03</accession>
<dbReference type="Proteomes" id="UP000287033">
    <property type="component" value="Unassembled WGS sequence"/>
</dbReference>
<feature type="non-terminal residue" evidence="1">
    <location>
        <position position="1"/>
    </location>
</feature>
<comment type="caution">
    <text evidence="1">The sequence shown here is derived from an EMBL/GenBank/DDBJ whole genome shotgun (WGS) entry which is preliminary data.</text>
</comment>
<proteinExistence type="predicted"/>
<organism evidence="1 2">
    <name type="scientific">Chiloscyllium punctatum</name>
    <name type="common">Brownbanded bambooshark</name>
    <name type="synonym">Hemiscyllium punctatum</name>
    <dbReference type="NCBI Taxonomy" id="137246"/>
    <lineage>
        <taxon>Eukaryota</taxon>
        <taxon>Metazoa</taxon>
        <taxon>Chordata</taxon>
        <taxon>Craniata</taxon>
        <taxon>Vertebrata</taxon>
        <taxon>Chondrichthyes</taxon>
        <taxon>Elasmobranchii</taxon>
        <taxon>Galeomorphii</taxon>
        <taxon>Galeoidea</taxon>
        <taxon>Orectolobiformes</taxon>
        <taxon>Hemiscylliidae</taxon>
        <taxon>Chiloscyllium</taxon>
    </lineage>
</organism>
<gene>
    <name evidence="1" type="ORF">chiPu_0025819</name>
</gene>
<evidence type="ECO:0000313" key="1">
    <source>
        <dbReference type="EMBL" id="GCC41555.1"/>
    </source>
</evidence>
<sequence length="221" mass="23049">NCNVVRLDSPVESVTDGGCADGWVSVEDDASEETLSSVEWVSDEVCVAVDSCDVVDCICGEVLAIDDTCVIVGLLSDDFKVLKDIFLVVGCVCDDVSVTGDSGASPEVLPAERSPVIDGICAMVELNAVSNDPCGDASISDGDIASDDICAVVGCVSDEDIVPADVCVVVGYISDDVAVIDDLWAWVPWRSDEDSVIDVNCDVDELDAGVEGLCDNARADE</sequence>